<comment type="similarity">
    <text evidence="8 11">Belongs to the QueC family.</text>
</comment>
<feature type="binding site" evidence="11">
    <location>
        <position position="188"/>
    </location>
    <ligand>
        <name>Zn(2+)</name>
        <dbReference type="ChEBI" id="CHEBI:29105"/>
    </ligand>
</feature>
<proteinExistence type="inferred from homology"/>
<evidence type="ECO:0000313" key="12">
    <source>
        <dbReference type="EMBL" id="ASQ29742.1"/>
    </source>
</evidence>
<evidence type="ECO:0000313" key="13">
    <source>
        <dbReference type="Proteomes" id="UP000201169"/>
    </source>
</evidence>
<dbReference type="GO" id="GO:0016879">
    <property type="term" value="F:ligase activity, forming carbon-nitrogen bonds"/>
    <property type="evidence" value="ECO:0007669"/>
    <property type="project" value="UniProtKB-UniRule"/>
</dbReference>
<dbReference type="NCBIfam" id="TIGR00364">
    <property type="entry name" value="7-cyano-7-deazaguanine synthase QueC"/>
    <property type="match status" value="1"/>
</dbReference>
<evidence type="ECO:0000256" key="11">
    <source>
        <dbReference type="HAMAP-Rule" id="MF_01633"/>
    </source>
</evidence>
<evidence type="ECO:0000256" key="5">
    <source>
        <dbReference type="ARBA" id="ARBA00022785"/>
    </source>
</evidence>
<keyword evidence="2 11" id="KW-0436">Ligase</keyword>
<dbReference type="GO" id="GO:0005524">
    <property type="term" value="F:ATP binding"/>
    <property type="evidence" value="ECO:0007669"/>
    <property type="project" value="UniProtKB-UniRule"/>
</dbReference>
<keyword evidence="6 11" id="KW-0862">Zinc</keyword>
<evidence type="ECO:0000256" key="1">
    <source>
        <dbReference type="ARBA" id="ARBA00005061"/>
    </source>
</evidence>
<keyword evidence="5 11" id="KW-0671">Queuosine biosynthesis</keyword>
<dbReference type="Proteomes" id="UP000201169">
    <property type="component" value="Chromosome"/>
</dbReference>
<dbReference type="EC" id="6.3.4.20" evidence="9 11"/>
<dbReference type="SUPFAM" id="SSF52402">
    <property type="entry name" value="Adenine nucleotide alpha hydrolases-like"/>
    <property type="match status" value="1"/>
</dbReference>
<dbReference type="CDD" id="cd01995">
    <property type="entry name" value="QueC-like"/>
    <property type="match status" value="1"/>
</dbReference>
<dbReference type="InterPro" id="IPR018317">
    <property type="entry name" value="QueC"/>
</dbReference>
<dbReference type="KEGG" id="cavi:CAV_0062"/>
<comment type="function">
    <text evidence="11">Catalyzes the ATP-dependent conversion of 7-carboxy-7-deazaguanine (CDG) to 7-cyano-7-deazaguanine (preQ(0)).</text>
</comment>
<dbReference type="GO" id="GO:0008270">
    <property type="term" value="F:zinc ion binding"/>
    <property type="evidence" value="ECO:0007669"/>
    <property type="project" value="UniProtKB-UniRule"/>
</dbReference>
<evidence type="ECO:0000256" key="10">
    <source>
        <dbReference type="ARBA" id="ARBA00047890"/>
    </source>
</evidence>
<evidence type="ECO:0000256" key="4">
    <source>
        <dbReference type="ARBA" id="ARBA00022741"/>
    </source>
</evidence>
<feature type="binding site" evidence="11">
    <location>
        <position position="196"/>
    </location>
    <ligand>
        <name>Zn(2+)</name>
        <dbReference type="ChEBI" id="CHEBI:29105"/>
    </ligand>
</feature>
<feature type="binding site" evidence="11">
    <location>
        <position position="202"/>
    </location>
    <ligand>
        <name>Zn(2+)</name>
        <dbReference type="ChEBI" id="CHEBI:29105"/>
    </ligand>
</feature>
<name>A0A222MVN5_9BACT</name>
<comment type="cofactor">
    <cofactor evidence="11">
        <name>Zn(2+)</name>
        <dbReference type="ChEBI" id="CHEBI:29105"/>
    </cofactor>
    <text evidence="11">Binds 1 zinc ion per subunit.</text>
</comment>
<dbReference type="Gene3D" id="3.40.50.620">
    <property type="entry name" value="HUPs"/>
    <property type="match status" value="1"/>
</dbReference>
<evidence type="ECO:0000256" key="7">
    <source>
        <dbReference type="ARBA" id="ARBA00022840"/>
    </source>
</evidence>
<keyword evidence="4 11" id="KW-0547">Nucleotide-binding</keyword>
<dbReference type="OrthoDB" id="9789567at2"/>
<dbReference type="EMBL" id="CP022347">
    <property type="protein sequence ID" value="ASQ29742.1"/>
    <property type="molecule type" value="Genomic_DNA"/>
</dbReference>
<dbReference type="PANTHER" id="PTHR42914:SF1">
    <property type="entry name" value="7-CYANO-7-DEAZAGUANINE SYNTHASE"/>
    <property type="match status" value="1"/>
</dbReference>
<feature type="binding site" evidence="11">
    <location>
        <position position="199"/>
    </location>
    <ligand>
        <name>Zn(2+)</name>
        <dbReference type="ChEBI" id="CHEBI:29105"/>
    </ligand>
</feature>
<evidence type="ECO:0000256" key="8">
    <source>
        <dbReference type="ARBA" id="ARBA00037993"/>
    </source>
</evidence>
<protein>
    <recommendedName>
        <fullName evidence="9 11">7-cyano-7-deazaguanine synthase</fullName>
        <ecNumber evidence="9 11">6.3.4.20</ecNumber>
    </recommendedName>
    <alternativeName>
        <fullName evidence="11">7-cyano-7-carbaguanine synthase</fullName>
    </alternativeName>
    <alternativeName>
        <fullName evidence="11">PreQ(0) synthase</fullName>
    </alternativeName>
    <alternativeName>
        <fullName evidence="11">Queuosine biosynthesis protein QueC</fullName>
    </alternativeName>
</protein>
<dbReference type="Pfam" id="PF06508">
    <property type="entry name" value="QueC"/>
    <property type="match status" value="1"/>
</dbReference>
<dbReference type="RefSeq" id="WP_094324536.1">
    <property type="nucleotide sequence ID" value="NZ_CP022347.1"/>
</dbReference>
<evidence type="ECO:0000256" key="9">
    <source>
        <dbReference type="ARBA" id="ARBA00039149"/>
    </source>
</evidence>
<feature type="binding site" evidence="11">
    <location>
        <begin position="8"/>
        <end position="18"/>
    </location>
    <ligand>
        <name>ATP</name>
        <dbReference type="ChEBI" id="CHEBI:30616"/>
    </ligand>
</feature>
<keyword evidence="7 11" id="KW-0067">ATP-binding</keyword>
<evidence type="ECO:0000256" key="6">
    <source>
        <dbReference type="ARBA" id="ARBA00022833"/>
    </source>
</evidence>
<dbReference type="AlphaFoldDB" id="A0A222MVN5"/>
<dbReference type="PIRSF" id="PIRSF006293">
    <property type="entry name" value="ExsB"/>
    <property type="match status" value="1"/>
</dbReference>
<accession>A0A222MVN5</accession>
<reference evidence="12 13" key="1">
    <citation type="submission" date="2017-07" db="EMBL/GenBank/DDBJ databases">
        <title>Analysis of two Campylobacter avium genomes and identification of a novel hippuricase gene.</title>
        <authorList>
            <person name="Miller W.G."/>
            <person name="Chapman M.H."/>
            <person name="Yee E."/>
            <person name="Revez J."/>
            <person name="Bono J.L."/>
            <person name="Rossi M."/>
        </authorList>
    </citation>
    <scope>NUCLEOTIDE SEQUENCE [LARGE SCALE GENOMIC DNA]</scope>
    <source>
        <strain evidence="12 13">LMG 24591</strain>
    </source>
</reference>
<keyword evidence="13" id="KW-1185">Reference proteome</keyword>
<comment type="pathway">
    <text evidence="1 11">Purine metabolism; 7-cyano-7-deazaguanine biosynthesis.</text>
</comment>
<evidence type="ECO:0000256" key="2">
    <source>
        <dbReference type="ARBA" id="ARBA00022598"/>
    </source>
</evidence>
<dbReference type="PANTHER" id="PTHR42914">
    <property type="entry name" value="7-CYANO-7-DEAZAGUANINE SYNTHASE"/>
    <property type="match status" value="1"/>
</dbReference>
<keyword evidence="3 11" id="KW-0479">Metal-binding</keyword>
<sequence>MKKALCIISGGMDSTLCAYLARKNGYEIVALHFNYGQRTEQREELCFKQICDDLGVVSRYVFDTSFIKCIGANSLTDENLQIPKDELNKYDTPNTYVPFRNGIFLSIAAAVAEKEECEAIFIGVLQEDNSGYADCSQAFITKAEDFINEGRATKIKLSIQTPLINLSKKDVVLLAHKEGVPLHLTYSCYERNDKACGHCDSCLLRLRGFKEANLKDEIEYV</sequence>
<dbReference type="HAMAP" id="MF_01633">
    <property type="entry name" value="QueC"/>
    <property type="match status" value="1"/>
</dbReference>
<dbReference type="InterPro" id="IPR014729">
    <property type="entry name" value="Rossmann-like_a/b/a_fold"/>
</dbReference>
<evidence type="ECO:0000256" key="3">
    <source>
        <dbReference type="ARBA" id="ARBA00022723"/>
    </source>
</evidence>
<gene>
    <name evidence="11 12" type="primary">queC</name>
    <name evidence="12" type="ORF">CAV_0062</name>
</gene>
<organism evidence="12 13">
    <name type="scientific">Campylobacter avium LMG 24591</name>
    <dbReference type="NCBI Taxonomy" id="522484"/>
    <lineage>
        <taxon>Bacteria</taxon>
        <taxon>Pseudomonadati</taxon>
        <taxon>Campylobacterota</taxon>
        <taxon>Epsilonproteobacteria</taxon>
        <taxon>Campylobacterales</taxon>
        <taxon>Campylobacteraceae</taxon>
        <taxon>Campylobacter</taxon>
    </lineage>
</organism>
<dbReference type="GO" id="GO:0008616">
    <property type="term" value="P:tRNA queuosine(34) biosynthetic process"/>
    <property type="evidence" value="ECO:0007669"/>
    <property type="project" value="UniProtKB-UniRule"/>
</dbReference>
<dbReference type="UniPathway" id="UPA00391"/>
<comment type="catalytic activity">
    <reaction evidence="10 11">
        <text>7-carboxy-7-carbaguanine + NH4(+) + 2 ATP = 7-cyano-7-carbaguanine + 2 AMP + 2 diphosphate + 2 H(+)</text>
        <dbReference type="Rhea" id="RHEA:27982"/>
        <dbReference type="ChEBI" id="CHEBI:15378"/>
        <dbReference type="ChEBI" id="CHEBI:28938"/>
        <dbReference type="ChEBI" id="CHEBI:30616"/>
        <dbReference type="ChEBI" id="CHEBI:33019"/>
        <dbReference type="ChEBI" id="CHEBI:45075"/>
        <dbReference type="ChEBI" id="CHEBI:61036"/>
        <dbReference type="ChEBI" id="CHEBI:456215"/>
        <dbReference type="EC" id="6.3.4.20"/>
    </reaction>
</comment>